<gene>
    <name evidence="2" type="ORF">E2980_03415</name>
</gene>
<keyword evidence="1" id="KW-0472">Membrane</keyword>
<dbReference type="RefSeq" id="WP_135150717.1">
    <property type="nucleotide sequence ID" value="NZ_SOMN01000002.1"/>
</dbReference>
<comment type="caution">
    <text evidence="2">The sequence shown here is derived from an EMBL/GenBank/DDBJ whole genome shotgun (WGS) entry which is preliminary data.</text>
</comment>
<protein>
    <recommendedName>
        <fullName evidence="4">Phage tail tape measure protein</fullName>
    </recommendedName>
</protein>
<feature type="transmembrane region" description="Helical" evidence="1">
    <location>
        <begin position="410"/>
        <end position="443"/>
    </location>
</feature>
<organism evidence="2 3">
    <name type="scientific">Cohnella luojiensis</name>
    <dbReference type="NCBI Taxonomy" id="652876"/>
    <lineage>
        <taxon>Bacteria</taxon>
        <taxon>Bacillati</taxon>
        <taxon>Bacillota</taxon>
        <taxon>Bacilli</taxon>
        <taxon>Bacillales</taxon>
        <taxon>Paenibacillaceae</taxon>
        <taxon>Cohnella</taxon>
    </lineage>
</organism>
<keyword evidence="3" id="KW-1185">Reference proteome</keyword>
<dbReference type="OrthoDB" id="90760at2"/>
<feature type="transmembrane region" description="Helical" evidence="1">
    <location>
        <begin position="379"/>
        <end position="398"/>
    </location>
</feature>
<keyword evidence="1" id="KW-1133">Transmembrane helix</keyword>
<reference evidence="2 3" key="1">
    <citation type="submission" date="2019-03" db="EMBL/GenBank/DDBJ databases">
        <title>Cohnella endophytica sp. nov., a novel endophytic bacterium isolated from bark of Sonneratia apetala.</title>
        <authorList>
            <person name="Tuo L."/>
        </authorList>
    </citation>
    <scope>NUCLEOTIDE SEQUENCE [LARGE SCALE GENOMIC DNA]</scope>
    <source>
        <strain evidence="2 3">CCTCC AB 208254</strain>
    </source>
</reference>
<keyword evidence="1" id="KW-0812">Transmembrane</keyword>
<name>A0A4Y8M6V9_9BACL</name>
<proteinExistence type="predicted"/>
<evidence type="ECO:0000313" key="3">
    <source>
        <dbReference type="Proteomes" id="UP000297900"/>
    </source>
</evidence>
<feature type="transmembrane region" description="Helical" evidence="1">
    <location>
        <begin position="582"/>
        <end position="602"/>
    </location>
</feature>
<dbReference type="EMBL" id="SOMN01000002">
    <property type="protein sequence ID" value="TFE30838.1"/>
    <property type="molecule type" value="Genomic_DNA"/>
</dbReference>
<feature type="transmembrane region" description="Helical" evidence="1">
    <location>
        <begin position="475"/>
        <end position="498"/>
    </location>
</feature>
<evidence type="ECO:0000256" key="1">
    <source>
        <dbReference type="SAM" id="Phobius"/>
    </source>
</evidence>
<feature type="transmembrane region" description="Helical" evidence="1">
    <location>
        <begin position="608"/>
        <end position="625"/>
    </location>
</feature>
<dbReference type="Proteomes" id="UP000297900">
    <property type="component" value="Unassembled WGS sequence"/>
</dbReference>
<dbReference type="AlphaFoldDB" id="A0A4Y8M6V9"/>
<accession>A0A4Y8M6V9</accession>
<evidence type="ECO:0000313" key="2">
    <source>
        <dbReference type="EMBL" id="TFE30838.1"/>
    </source>
</evidence>
<sequence length="819" mass="86102">MSVVRNLLVRIGADLSGLRNAQREIKNTVRTIGATLAGLGVGLGFKTALDEAIKFEAAMGQINRLLGNNAQEFTKWANESASAFGFARSEAVQFGATYANLLSGFSSGTAETMRRTQDLLKASAVVASSTGRTMEDVMERIRSGLLGNTEAIEDLGLNVNVALIESTKAFQQFANGKSWQQLDFNTQQAIRYFGILEQATTKYGLELANNTASRQAAFVAQLKNTRLALGQAFLPIYNAILPALTRFATALANTMQFIAAFSQALFGSKKAQQQTNTVNAQAGAVSGLGDAYEKAGKQAQKSVAGFDQVNLVGGTSGGSNDATGGGGSMPVPDTGAQEGILSGVGDGMDTVAEKAKAMADRVKAAYGSLTSFIKSNSDIIIASLAAVGAGFATAFAIAKWGSIVATVQKVGAVIAAALGAVSAVVLAIVVAVAALVGAFVYFYRTNEKFRGFVDGILREIGEAAVWLWQNVLVPLGQYIGTGFVAAWNALTVAAEWLWKNVLVPLGNFLVTFYSQAIPVARVLKDVLGVAFKFVSDVAKSFWEKVLLPLGKALTEVFGPAVEAASTVLTFFWKKVTEPLGRFIGNSLIAVFRLLASTITILWQSVLKPVATFVGGVFLGVFNNVFNSIGDIIDGTKTAFIGLMNFITGVFSGNWSMAWNGMKAVFKGVFNSLYGIIKLPLNLIIDAINKVIEGLNSINIDAPDWVPGWAGGGESFGISIPKIPKLAKGGLAFGPTLAMVGDNRGASADPEVIAPLSKLEAMLGKDDNREVVGVLKAILAAVKSSGSGDQATISKTDLARAAATGLNDLTRRSGRNLVIT</sequence>
<feature type="transmembrane region" description="Helical" evidence="1">
    <location>
        <begin position="637"/>
        <end position="657"/>
    </location>
</feature>
<evidence type="ECO:0008006" key="4">
    <source>
        <dbReference type="Google" id="ProtNLM"/>
    </source>
</evidence>